<evidence type="ECO:0000256" key="1">
    <source>
        <dbReference type="SAM" id="SignalP"/>
    </source>
</evidence>
<dbReference type="OrthoDB" id="10484037at2759"/>
<name>A0A9R1T681_9HYME</name>
<keyword evidence="2" id="KW-1185">Reference proteome</keyword>
<dbReference type="AlphaFoldDB" id="A0A9R1T681"/>
<reference evidence="3" key="1">
    <citation type="submission" date="2025-08" db="UniProtKB">
        <authorList>
            <consortium name="RefSeq"/>
        </authorList>
    </citation>
    <scope>IDENTIFICATION</scope>
    <source>
        <strain evidence="3">USDA-PBARC FA_bdor</strain>
        <tissue evidence="3">Whole organism</tissue>
    </source>
</reference>
<feature type="signal peptide" evidence="1">
    <location>
        <begin position="1"/>
        <end position="25"/>
    </location>
</feature>
<evidence type="ECO:0000313" key="3">
    <source>
        <dbReference type="RefSeq" id="XP_011303213.1"/>
    </source>
</evidence>
<dbReference type="KEGG" id="fas:105266603"/>
<evidence type="ECO:0000313" key="2">
    <source>
        <dbReference type="Proteomes" id="UP000694866"/>
    </source>
</evidence>
<gene>
    <name evidence="3" type="primary">LOC105266603</name>
</gene>
<protein>
    <submittedName>
        <fullName evidence="3">Uncharacterized protein</fullName>
    </submittedName>
</protein>
<organism evidence="2 3">
    <name type="scientific">Fopius arisanus</name>
    <dbReference type="NCBI Taxonomy" id="64838"/>
    <lineage>
        <taxon>Eukaryota</taxon>
        <taxon>Metazoa</taxon>
        <taxon>Ecdysozoa</taxon>
        <taxon>Arthropoda</taxon>
        <taxon>Hexapoda</taxon>
        <taxon>Insecta</taxon>
        <taxon>Pterygota</taxon>
        <taxon>Neoptera</taxon>
        <taxon>Endopterygota</taxon>
        <taxon>Hymenoptera</taxon>
        <taxon>Apocrita</taxon>
        <taxon>Ichneumonoidea</taxon>
        <taxon>Braconidae</taxon>
        <taxon>Opiinae</taxon>
        <taxon>Fopius</taxon>
    </lineage>
</organism>
<sequence>MIWNETTRMNIFFLVCAALLSITAGLTTEEAFYGYTAEMSDVRAHIHNFSDYMSSIDNKIQMISKEFYWNISSLRSQYGSRMDEHFQKKYRPKAAHFLENSTFAKDCSQYIENLLKDNRQHQIELNEYIDTAVYSVRKIFGTIYEELAVARGTLGALEMDAYNCGLDFQPSQIKAPFNCAWKILDRVMTVRSEAVARIYIDMISLEFIKATALRKVHVSVRDRFIPDFYRESGIDGWLNVYCPQ</sequence>
<dbReference type="Proteomes" id="UP000694866">
    <property type="component" value="Unplaced"/>
</dbReference>
<keyword evidence="1" id="KW-0732">Signal</keyword>
<accession>A0A9R1T681</accession>
<dbReference type="RefSeq" id="XP_011303213.1">
    <property type="nucleotide sequence ID" value="XM_011304911.1"/>
</dbReference>
<dbReference type="GeneID" id="105266603"/>
<feature type="chain" id="PRO_5040116986" evidence="1">
    <location>
        <begin position="26"/>
        <end position="244"/>
    </location>
</feature>
<proteinExistence type="predicted"/>